<evidence type="ECO:0000313" key="1">
    <source>
        <dbReference type="EMBL" id="CAC9974698.1"/>
    </source>
</evidence>
<sequence>MIKKALFLLITVLTLISCKHQYEENKSLNVKSDNKDNSENLLKKNKDTDSIIEVEETEKPTEVLFKCKENDNGMSRYDDPLNKTCVCNETTFDGAYEIFYKESPDYEQKNLLKKLPEKNKEWKAPDADVTYSWIEQDTLKINLFYQGGEDTYVFYKNSDNKIEYKQYVSLP</sequence>
<evidence type="ECO:0008006" key="3">
    <source>
        <dbReference type="Google" id="ProtNLM"/>
    </source>
</evidence>
<dbReference type="Proteomes" id="UP000533639">
    <property type="component" value="Unassembled WGS sequence"/>
</dbReference>
<accession>A0A9N8J3E0</accession>
<organism evidence="1 2">
    <name type="scientific">Flavobacterium panici</name>
    <dbReference type="NCBI Taxonomy" id="2654843"/>
    <lineage>
        <taxon>Bacteria</taxon>
        <taxon>Pseudomonadati</taxon>
        <taxon>Bacteroidota</taxon>
        <taxon>Flavobacteriia</taxon>
        <taxon>Flavobacteriales</taxon>
        <taxon>Flavobacteriaceae</taxon>
        <taxon>Flavobacterium</taxon>
    </lineage>
</organism>
<evidence type="ECO:0000313" key="2">
    <source>
        <dbReference type="Proteomes" id="UP000533639"/>
    </source>
</evidence>
<dbReference type="AlphaFoldDB" id="A0A9N8J3E0"/>
<protein>
    <recommendedName>
        <fullName evidence="3">Lipoprotein</fullName>
    </recommendedName>
</protein>
<comment type="caution">
    <text evidence="1">The sequence shown here is derived from an EMBL/GenBank/DDBJ whole genome shotgun (WGS) entry which is preliminary data.</text>
</comment>
<proteinExistence type="predicted"/>
<keyword evidence="2" id="KW-1185">Reference proteome</keyword>
<gene>
    <name evidence="1" type="ORF">FLAPXU55_02395</name>
</gene>
<dbReference type="EMBL" id="CAIJDE010000043">
    <property type="protein sequence ID" value="CAC9974698.1"/>
    <property type="molecule type" value="Genomic_DNA"/>
</dbReference>
<dbReference type="RefSeq" id="WP_180857856.1">
    <property type="nucleotide sequence ID" value="NZ_CAIJDE010000043.1"/>
</dbReference>
<dbReference type="PROSITE" id="PS51257">
    <property type="entry name" value="PROKAR_LIPOPROTEIN"/>
    <property type="match status" value="1"/>
</dbReference>
<name>A0A9N8J3E0_9FLAO</name>
<reference evidence="1 2" key="1">
    <citation type="submission" date="2020-06" db="EMBL/GenBank/DDBJ databases">
        <authorList>
            <person name="Criscuolo A."/>
        </authorList>
    </citation>
    <scope>NUCLEOTIDE SEQUENCE [LARGE SCALE GENOMIC DNA]</scope>
    <source>
        <strain evidence="1">PXU-55</strain>
    </source>
</reference>